<dbReference type="InterPro" id="IPR015421">
    <property type="entry name" value="PyrdxlP-dep_Trfase_major"/>
</dbReference>
<evidence type="ECO:0000313" key="4">
    <source>
        <dbReference type="EMBL" id="MFC7406832.1"/>
    </source>
</evidence>
<dbReference type="PANTHER" id="PTHR43713:SF3">
    <property type="entry name" value="GLUTAMATE-1-SEMIALDEHYDE 2,1-AMINOMUTASE 1, CHLOROPLASTIC-RELATED"/>
    <property type="match status" value="1"/>
</dbReference>
<keyword evidence="5" id="KW-1185">Reference proteome</keyword>
<dbReference type="PANTHER" id="PTHR43713">
    <property type="entry name" value="GLUTAMATE-1-SEMIALDEHYDE 2,1-AMINOMUTASE"/>
    <property type="match status" value="1"/>
</dbReference>
<dbReference type="Proteomes" id="UP001596455">
    <property type="component" value="Unassembled WGS sequence"/>
</dbReference>
<keyword evidence="4" id="KW-0808">Transferase</keyword>
<evidence type="ECO:0000313" key="5">
    <source>
        <dbReference type="Proteomes" id="UP001596455"/>
    </source>
</evidence>
<comment type="caution">
    <text evidence="4">The sequence shown here is derived from an EMBL/GenBank/DDBJ whole genome shotgun (WGS) entry which is preliminary data.</text>
</comment>
<name>A0ABW2QDK2_9MICO</name>
<dbReference type="InterPro" id="IPR005814">
    <property type="entry name" value="Aminotrans_3"/>
</dbReference>
<proteinExistence type="inferred from homology"/>
<sequence>MSTTIASSSAEFDRRARRRLPGGVNSNVRLAAPRIYFERGAGARLYDVDGKDYVDHLLGQGPNILGHAPEPVQSYVSSAVRRGMVYAAEHEEELIAAEQVCDILDWPDMVRFGVSGTESVQAAFRLARAFTGRRRIVRFEGHYHGWLDNTLAAFPAEGGCIPASAGQVGDYLEDTVITPWNDLDAVRQRLAADDDIAAIVTEPVMLNAGAIEPCAGYLEGLRGLADEFGVVLIFDEVITGFRVALGGAAQRYGVTPDLAVYGKAVAAGWPVSLLAGRADLMERFGTGEVNHSGTFNASVMAAAAVRSATATLRDTDPYDHIEKHGQQLMEVIRDASNRHRLGLHVQGLGMAFHTSFGPEAPITDYRGVARTDGAKYGRLARFLIEHGVWVAERGVWYVSAAHGDQDLHDAESRIDAAFRAFARSEVA</sequence>
<comment type="similarity">
    <text evidence="3">Belongs to the class-III pyridoxal-phosphate-dependent aminotransferase family.</text>
</comment>
<evidence type="ECO:0000256" key="2">
    <source>
        <dbReference type="ARBA" id="ARBA00022898"/>
    </source>
</evidence>
<evidence type="ECO:0000256" key="3">
    <source>
        <dbReference type="RuleBase" id="RU003560"/>
    </source>
</evidence>
<reference evidence="5" key="1">
    <citation type="journal article" date="2019" name="Int. J. Syst. Evol. Microbiol.">
        <title>The Global Catalogue of Microorganisms (GCM) 10K type strain sequencing project: providing services to taxonomists for standard genome sequencing and annotation.</title>
        <authorList>
            <consortium name="The Broad Institute Genomics Platform"/>
            <consortium name="The Broad Institute Genome Sequencing Center for Infectious Disease"/>
            <person name="Wu L."/>
            <person name="Ma J."/>
        </authorList>
    </citation>
    <scope>NUCLEOTIDE SEQUENCE [LARGE SCALE GENOMIC DNA]</scope>
    <source>
        <strain evidence="5">JCM 1490</strain>
    </source>
</reference>
<dbReference type="SUPFAM" id="SSF53383">
    <property type="entry name" value="PLP-dependent transferases"/>
    <property type="match status" value="1"/>
</dbReference>
<comment type="cofactor">
    <cofactor evidence="1">
        <name>pyridoxal 5'-phosphate</name>
        <dbReference type="ChEBI" id="CHEBI:597326"/>
    </cofactor>
</comment>
<organism evidence="4 5">
    <name type="scientific">Georgenia alba</name>
    <dbReference type="NCBI Taxonomy" id="2233858"/>
    <lineage>
        <taxon>Bacteria</taxon>
        <taxon>Bacillati</taxon>
        <taxon>Actinomycetota</taxon>
        <taxon>Actinomycetes</taxon>
        <taxon>Micrococcales</taxon>
        <taxon>Bogoriellaceae</taxon>
        <taxon>Georgenia</taxon>
    </lineage>
</organism>
<evidence type="ECO:0000256" key="1">
    <source>
        <dbReference type="ARBA" id="ARBA00001933"/>
    </source>
</evidence>
<dbReference type="Gene3D" id="3.40.640.10">
    <property type="entry name" value="Type I PLP-dependent aspartate aminotransferase-like (Major domain)"/>
    <property type="match status" value="1"/>
</dbReference>
<dbReference type="Pfam" id="PF00202">
    <property type="entry name" value="Aminotran_3"/>
    <property type="match status" value="1"/>
</dbReference>
<dbReference type="InterPro" id="IPR015424">
    <property type="entry name" value="PyrdxlP-dep_Trfase"/>
</dbReference>
<dbReference type="PROSITE" id="PS00600">
    <property type="entry name" value="AA_TRANSFER_CLASS_3"/>
    <property type="match status" value="1"/>
</dbReference>
<keyword evidence="2 3" id="KW-0663">Pyridoxal phosphate</keyword>
<dbReference type="Gene3D" id="3.90.1150.10">
    <property type="entry name" value="Aspartate Aminotransferase, domain 1"/>
    <property type="match status" value="1"/>
</dbReference>
<dbReference type="InterPro" id="IPR049704">
    <property type="entry name" value="Aminotrans_3_PPA_site"/>
</dbReference>
<dbReference type="InterPro" id="IPR015422">
    <property type="entry name" value="PyrdxlP-dep_Trfase_small"/>
</dbReference>
<gene>
    <name evidence="4" type="ORF">ACFQQL_17060</name>
</gene>
<dbReference type="GO" id="GO:0008483">
    <property type="term" value="F:transaminase activity"/>
    <property type="evidence" value="ECO:0007669"/>
    <property type="project" value="UniProtKB-KW"/>
</dbReference>
<accession>A0ABW2QDK2</accession>
<dbReference type="EMBL" id="JBHTCQ010000004">
    <property type="protein sequence ID" value="MFC7406832.1"/>
    <property type="molecule type" value="Genomic_DNA"/>
</dbReference>
<protein>
    <submittedName>
        <fullName evidence="4">Aspartate aminotransferase family protein</fullName>
    </submittedName>
</protein>
<dbReference type="RefSeq" id="WP_382396360.1">
    <property type="nucleotide sequence ID" value="NZ_JBHTCQ010000004.1"/>
</dbReference>
<keyword evidence="4" id="KW-0032">Aminotransferase</keyword>